<comment type="caution">
    <text evidence="2">The sequence shown here is derived from an EMBL/GenBank/DDBJ whole genome shotgun (WGS) entry which is preliminary data.</text>
</comment>
<dbReference type="EMBL" id="ATMR01000081">
    <property type="protein sequence ID" value="EPR73778.1"/>
    <property type="molecule type" value="Genomic_DNA"/>
</dbReference>
<proteinExistence type="predicted"/>
<dbReference type="OrthoDB" id="1202200at2"/>
<evidence type="ECO:0000313" key="2">
    <source>
        <dbReference type="EMBL" id="EPR73778.1"/>
    </source>
</evidence>
<keyword evidence="3" id="KW-1185">Reference proteome</keyword>
<evidence type="ECO:0000256" key="1">
    <source>
        <dbReference type="SAM" id="Coils"/>
    </source>
</evidence>
<dbReference type="eggNOG" id="ENOG5032U2I">
    <property type="taxonomic scope" value="Bacteria"/>
</dbReference>
<protein>
    <submittedName>
        <fullName evidence="2">Uncharacterized protein</fullName>
    </submittedName>
</protein>
<reference evidence="2 3" key="1">
    <citation type="journal article" date="2013" name="Genome Announc.">
        <title>Draft Genome Sequence of Winogradskyella psychrotolerans RS-3T, Isolated from the Marine Transect of Kongsfjorden, Ny-Alesund, Svalbard, Arctic Ocean.</title>
        <authorList>
            <person name="Kumar Pinnaka A."/>
            <person name="Ara S."/>
            <person name="Singh A."/>
            <person name="Shivaji S."/>
        </authorList>
    </citation>
    <scope>NUCLEOTIDE SEQUENCE [LARGE SCALE GENOMIC DNA]</scope>
    <source>
        <strain evidence="2 3">RS-3</strain>
    </source>
</reference>
<dbReference type="PATRIC" id="fig|641526.4.peg.1130"/>
<dbReference type="AlphaFoldDB" id="S7XCR1"/>
<name>S7XCR1_9FLAO</name>
<organism evidence="2 3">
    <name type="scientific">Winogradskyella psychrotolerans RS-3</name>
    <dbReference type="NCBI Taxonomy" id="641526"/>
    <lineage>
        <taxon>Bacteria</taxon>
        <taxon>Pseudomonadati</taxon>
        <taxon>Bacteroidota</taxon>
        <taxon>Flavobacteriia</taxon>
        <taxon>Flavobacteriales</taxon>
        <taxon>Flavobacteriaceae</taxon>
        <taxon>Winogradskyella</taxon>
    </lineage>
</organism>
<feature type="coiled-coil region" evidence="1">
    <location>
        <begin position="32"/>
        <end position="94"/>
    </location>
</feature>
<sequence length="135" mass="16002">MKTKKLNPKTALLLGAGLDILHFESQEWLEDIAFWKDEARFFENLLKNKEAKNEAQKEHSKMLTTLDKIHKDLFEDLQATIMKHERQLSKIEDGKKGLADGTYREEHRKIKDRMTTFTNDFRAFKKIVFDYAKQL</sequence>
<keyword evidence="1" id="KW-0175">Coiled coil</keyword>
<evidence type="ECO:0000313" key="3">
    <source>
        <dbReference type="Proteomes" id="UP000014962"/>
    </source>
</evidence>
<dbReference type="RefSeq" id="WP_020895877.1">
    <property type="nucleotide sequence ID" value="NZ_ATMR01000081.1"/>
</dbReference>
<dbReference type="Proteomes" id="UP000014962">
    <property type="component" value="Unassembled WGS sequence"/>
</dbReference>
<accession>S7XCR1</accession>
<dbReference type="STRING" id="641526.ADIWIN_1138"/>
<gene>
    <name evidence="2" type="ORF">ADIWIN_1138</name>
</gene>